<dbReference type="RefSeq" id="WP_058210472.1">
    <property type="nucleotide sequence ID" value="NZ_LKLP01000119.1"/>
</dbReference>
<protein>
    <submittedName>
        <fullName evidence="1">Uncharacterized protein</fullName>
    </submittedName>
</protein>
<name>A0A0V8CWV3_LACLL</name>
<evidence type="ECO:0000313" key="2">
    <source>
        <dbReference type="Proteomes" id="UP000054230"/>
    </source>
</evidence>
<organism evidence="1 2">
    <name type="scientific">Lactococcus lactis subsp. lactis</name>
    <name type="common">Streptococcus lactis</name>
    <dbReference type="NCBI Taxonomy" id="1360"/>
    <lineage>
        <taxon>Bacteria</taxon>
        <taxon>Bacillati</taxon>
        <taxon>Bacillota</taxon>
        <taxon>Bacilli</taxon>
        <taxon>Lactobacillales</taxon>
        <taxon>Streptococcaceae</taxon>
        <taxon>Lactococcus</taxon>
    </lineage>
</organism>
<gene>
    <name evidence="1" type="ORF">LMG8520_2382</name>
</gene>
<dbReference type="AlphaFoldDB" id="A0A0V8CWV3"/>
<reference evidence="2" key="1">
    <citation type="submission" date="2015-10" db="EMBL/GenBank/DDBJ databases">
        <title>Draft Genome Sequences of 11 Lactococcus lactis subspecies cremoris strains.</title>
        <authorList>
            <person name="Wels M."/>
            <person name="Backus L."/>
            <person name="Boekhorst J."/>
            <person name="Dijkstra A."/>
            <person name="Beerthuizen M."/>
            <person name="Kelly W."/>
            <person name="Siezen R."/>
            <person name="Bachmann H."/>
            <person name="Van Hijum S."/>
        </authorList>
    </citation>
    <scope>NUCLEOTIDE SEQUENCE [LARGE SCALE GENOMIC DNA]</scope>
    <source>
        <strain evidence="2">LMG8520</strain>
    </source>
</reference>
<accession>A0A0V8CWV3</accession>
<evidence type="ECO:0000313" key="1">
    <source>
        <dbReference type="EMBL" id="KSU05796.1"/>
    </source>
</evidence>
<proteinExistence type="predicted"/>
<sequence>MEQTQLENAFKEKLLEVFSAKYEEFLEEKGVSKNYVPYNVFDKVIQAQYEGLDDFINENKTIADENNYNDIIQEFISENYDSEFILMKFEESFNAEEEGVAEKLKGDMIIQLINKEPYSRASRSFWEAKVRTLTDFKEITKYAEGDNLGEFVEIYAPEWKEQDED</sequence>
<dbReference type="EMBL" id="LKLP01000119">
    <property type="protein sequence ID" value="KSU05796.1"/>
    <property type="molecule type" value="Genomic_DNA"/>
</dbReference>
<dbReference type="PATRIC" id="fig|1360.106.peg.1139"/>
<dbReference type="Proteomes" id="UP000054230">
    <property type="component" value="Unassembled WGS sequence"/>
</dbReference>
<comment type="caution">
    <text evidence="1">The sequence shown here is derived from an EMBL/GenBank/DDBJ whole genome shotgun (WGS) entry which is preliminary data.</text>
</comment>